<dbReference type="SUPFAM" id="SSF53335">
    <property type="entry name" value="S-adenosyl-L-methionine-dependent methyltransferases"/>
    <property type="match status" value="1"/>
</dbReference>
<evidence type="ECO:0000256" key="1">
    <source>
        <dbReference type="ARBA" id="ARBA00022603"/>
    </source>
</evidence>
<feature type="domain" description="Methyltransferase type 11" evidence="5">
    <location>
        <begin position="76"/>
        <end position="173"/>
    </location>
</feature>
<sequence>MTRASVTQASAATQAAQSYYDSDEADQFYFNIWGGEDIHIGLYDEAGERSIHEAGRRIIDRMIELLGPITAADRVLDLGSGYGGAARVLARRFDCNVVCLNLSETQNARNRELCQAAQLARVQVRQGNFEHLPFADESVEIAWSQDAILHSGARQQVINEVARVLRPGGRFVFTDPMRRDHVPAASLGPILERIHLDDLACFEFYRRACAEAGLEVVTIQDLSVHLPRHYERVRVELEARRAEIESLSTPSYVAGMLGGLRRWVEAGEQGLLAWGIVVARKPGPTGA</sequence>
<evidence type="ECO:0000256" key="3">
    <source>
        <dbReference type="ARBA" id="ARBA00022691"/>
    </source>
</evidence>
<dbReference type="EMBL" id="PVNL01000029">
    <property type="protein sequence ID" value="PRQ09320.1"/>
    <property type="molecule type" value="Genomic_DNA"/>
</dbReference>
<evidence type="ECO:0000313" key="7">
    <source>
        <dbReference type="EMBL" id="PRQ09320.1"/>
    </source>
</evidence>
<dbReference type="FunFam" id="3.40.50.150:FF:000461">
    <property type="entry name" value="Sarcosine/dimethylglycine N-methyltransferase"/>
    <property type="match status" value="1"/>
</dbReference>
<dbReference type="InterPro" id="IPR013216">
    <property type="entry name" value="Methyltransf_11"/>
</dbReference>
<gene>
    <name evidence="7" type="ORF">ENSA7_10120</name>
</gene>
<dbReference type="GO" id="GO:0032259">
    <property type="term" value="P:methylation"/>
    <property type="evidence" value="ECO:0007669"/>
    <property type="project" value="UniProtKB-KW"/>
</dbReference>
<dbReference type="CDD" id="cd02440">
    <property type="entry name" value="AdoMet_MTases"/>
    <property type="match status" value="1"/>
</dbReference>
<dbReference type="GO" id="GO:0019286">
    <property type="term" value="P:glycine betaine biosynthetic process from glycine"/>
    <property type="evidence" value="ECO:0007669"/>
    <property type="project" value="UniProtKB-ARBA"/>
</dbReference>
<keyword evidence="3" id="KW-0949">S-adenosyl-L-methionine</keyword>
<evidence type="ECO:0000259" key="5">
    <source>
        <dbReference type="Pfam" id="PF08241"/>
    </source>
</evidence>
<comment type="pathway">
    <text evidence="4">Amine and polyamine biosynthesis; betaine biosynthesis via glycine pathway; betaine from glycine: step 3/3.</text>
</comment>
<dbReference type="Gene3D" id="3.40.50.150">
    <property type="entry name" value="Vaccinia Virus protein VP39"/>
    <property type="match status" value="1"/>
</dbReference>
<accession>A0A109ZX66</accession>
<dbReference type="EC" id="2.1.1.157" evidence="7"/>
<dbReference type="InterPro" id="IPR050447">
    <property type="entry name" value="Erg6_SMT_methyltransf"/>
</dbReference>
<reference evidence="7 8" key="2">
    <citation type="submission" date="2018-03" db="EMBL/GenBank/DDBJ databases">
        <title>Draft Genome Sequences of the Obligatory Marine Myxobacteria Enhygromyxa salina SWB007.</title>
        <authorList>
            <person name="Poehlein A."/>
            <person name="Moghaddam J.A."/>
            <person name="Harms H."/>
            <person name="Alanjari M."/>
            <person name="Koenig G.M."/>
            <person name="Daniel R."/>
            <person name="Schaeberle T.F."/>
        </authorList>
    </citation>
    <scope>NUCLEOTIDE SEQUENCE [LARGE SCALE GENOMIC DNA]</scope>
    <source>
        <strain evidence="7 8">SWB007</strain>
    </source>
</reference>
<dbReference type="RefSeq" id="WP_219907912.1">
    <property type="nucleotide sequence ID" value="NZ_PVNL01000029.1"/>
</dbReference>
<dbReference type="Proteomes" id="UP000238823">
    <property type="component" value="Unassembled WGS sequence"/>
</dbReference>
<keyword evidence="2 6" id="KW-0808">Transferase</keyword>
<organism evidence="6">
    <name type="scientific">Enhygromyxa salina</name>
    <dbReference type="NCBI Taxonomy" id="215803"/>
    <lineage>
        <taxon>Bacteria</taxon>
        <taxon>Pseudomonadati</taxon>
        <taxon>Myxococcota</taxon>
        <taxon>Polyangia</taxon>
        <taxon>Nannocystales</taxon>
        <taxon>Nannocystaceae</taxon>
        <taxon>Enhygromyxa</taxon>
    </lineage>
</organism>
<dbReference type="EMBL" id="KU237243">
    <property type="protein sequence ID" value="AMH38942.1"/>
    <property type="molecule type" value="Genomic_DNA"/>
</dbReference>
<reference evidence="6" key="1">
    <citation type="journal article" date="2016" name="Microbiology (Mosc.)">
        <title>Different strategies of osmoadaptation in the closely related marine myxobacteria Enhygromyxa salina SWB007 and Plesiocystis pacifica SIR-1.</title>
        <authorList>
            <person name="Amiri Moghaddam J."/>
            <person name="Boehringer N."/>
            <person name="Burdziak A."/>
            <person name="Kunte H.J."/>
            <person name="Galinski E.A."/>
            <person name="Schaberle T.F."/>
        </authorList>
    </citation>
    <scope>NUCLEOTIDE SEQUENCE</scope>
    <source>
        <strain evidence="6">SWB007</strain>
    </source>
</reference>
<dbReference type="GO" id="GO:0052729">
    <property type="term" value="F:dimethylglycine N-methyltransferase activity"/>
    <property type="evidence" value="ECO:0007669"/>
    <property type="project" value="UniProtKB-ARBA"/>
</dbReference>
<dbReference type="AlphaFoldDB" id="A0A109ZX66"/>
<dbReference type="PANTHER" id="PTHR44068">
    <property type="entry name" value="ZGC:194242"/>
    <property type="match status" value="1"/>
</dbReference>
<proteinExistence type="predicted"/>
<evidence type="ECO:0000256" key="2">
    <source>
        <dbReference type="ARBA" id="ARBA00022679"/>
    </source>
</evidence>
<evidence type="ECO:0000313" key="8">
    <source>
        <dbReference type="Proteomes" id="UP000238823"/>
    </source>
</evidence>
<protein>
    <submittedName>
        <fullName evidence="6">Dimethylglycine N methyltransferase</fullName>
    </submittedName>
    <submittedName>
        <fullName evidence="7">Sarcosine/dimethylglycine N-methyltransferase</fullName>
        <ecNumber evidence="7">2.1.1.157</ecNumber>
    </submittedName>
</protein>
<dbReference type="PANTHER" id="PTHR44068:SF11">
    <property type="entry name" value="GERANYL DIPHOSPHATE 2-C-METHYLTRANSFERASE"/>
    <property type="match status" value="1"/>
</dbReference>
<evidence type="ECO:0000313" key="6">
    <source>
        <dbReference type="EMBL" id="AMH38942.1"/>
    </source>
</evidence>
<name>A0A109ZX66_9BACT</name>
<dbReference type="Pfam" id="PF08241">
    <property type="entry name" value="Methyltransf_11"/>
    <property type="match status" value="1"/>
</dbReference>
<keyword evidence="1 6" id="KW-0489">Methyltransferase</keyword>
<dbReference type="InterPro" id="IPR029063">
    <property type="entry name" value="SAM-dependent_MTases_sf"/>
</dbReference>
<evidence type="ECO:0000256" key="4">
    <source>
        <dbReference type="ARBA" id="ARBA00060542"/>
    </source>
</evidence>